<dbReference type="InterPro" id="IPR007187">
    <property type="entry name" value="Nucleoporin_Nup133/Nup155_C"/>
</dbReference>
<dbReference type="GO" id="GO:0006606">
    <property type="term" value="P:protein import into nucleus"/>
    <property type="evidence" value="ECO:0007669"/>
    <property type="project" value="TreeGrafter"/>
</dbReference>
<dbReference type="Gene3D" id="1.20.58.1780">
    <property type="match status" value="1"/>
</dbReference>
<evidence type="ECO:0000256" key="3">
    <source>
        <dbReference type="ARBA" id="ARBA00022448"/>
    </source>
</evidence>
<dbReference type="GO" id="GO:0006405">
    <property type="term" value="P:RNA export from nucleus"/>
    <property type="evidence" value="ECO:0007669"/>
    <property type="project" value="TreeGrafter"/>
</dbReference>
<protein>
    <submittedName>
        <fullName evidence="7">Nucleoporin-domain-containing protein</fullName>
    </submittedName>
</protein>
<organism evidence="7">
    <name type="scientific">Rhizopus microsporus var. microsporus</name>
    <dbReference type="NCBI Taxonomy" id="86635"/>
    <lineage>
        <taxon>Eukaryota</taxon>
        <taxon>Fungi</taxon>
        <taxon>Fungi incertae sedis</taxon>
        <taxon>Mucoromycota</taxon>
        <taxon>Mucoromycotina</taxon>
        <taxon>Mucoromycetes</taxon>
        <taxon>Mucorales</taxon>
        <taxon>Mucorineae</taxon>
        <taxon>Rhizopodaceae</taxon>
        <taxon>Rhizopus</taxon>
    </lineage>
</organism>
<dbReference type="Gene3D" id="1.25.40.440">
    <property type="entry name" value="Nucleoporin, helical domain, central subdomain"/>
    <property type="match status" value="1"/>
</dbReference>
<name>A0A1X0QR97_RHIZD</name>
<dbReference type="OrthoDB" id="338970at2759"/>
<dbReference type="VEuPathDB" id="FungiDB:BCV72DRAFT_55030"/>
<dbReference type="EMBL" id="KV922061">
    <property type="protein sequence ID" value="ORE02266.1"/>
    <property type="molecule type" value="Genomic_DNA"/>
</dbReference>
<feature type="domain" description="Nucleoporin Nup133/Nup155-like N-terminal" evidence="6">
    <location>
        <begin position="67"/>
        <end position="430"/>
    </location>
</feature>
<dbReference type="GO" id="GO:0036228">
    <property type="term" value="P:protein localization to nuclear inner membrane"/>
    <property type="evidence" value="ECO:0007669"/>
    <property type="project" value="TreeGrafter"/>
</dbReference>
<evidence type="ECO:0000313" key="7">
    <source>
        <dbReference type="EMBL" id="ORE02266.1"/>
    </source>
</evidence>
<comment type="subcellular location">
    <subcellularLocation>
        <location evidence="1">Nucleus</location>
    </subcellularLocation>
</comment>
<dbReference type="GO" id="GO:0044611">
    <property type="term" value="C:nuclear pore inner ring"/>
    <property type="evidence" value="ECO:0007669"/>
    <property type="project" value="TreeGrafter"/>
</dbReference>
<dbReference type="Pfam" id="PF03177">
    <property type="entry name" value="Nucleoporin_C"/>
    <property type="match status" value="1"/>
</dbReference>
<sequence>MSSNASNNKPTIAELHKILATGKSLDQTITKELGYPDLTDLFSTGASDVYTTSFASLKQELVSITDKQFPEQIKSKIDETRCRSFVGILKEIKRAWISLDHYLYLWDYNTGGDICEYVDQDQPITAVGLVKPKPGVFNPKIDYLLIVATALQIIPLGISVSEPTQLGEQSVVNLIAVNLAIPSDDISMRSVVGTTDGRIFMVGNPTGDETNNTGHLYELVYNVPTKWTGPLCQLVCRTENILNRFLPTPLKMKSDSRVKSVVIDSERKVLYILNFDSSIEVVYIGTHEYTPVIKYKSVIEHAQNMCRQHQRVCDPEEFLISSLHIIPKKESQKIYLMAMTTGGFRLYFSGHANVLRMYAPVSGTTDRPSTLELVHVRFPPAEANLHPDEPKASYHTTYYSRGTCISAKANKEFDSVHITALASVQQEQSSAISFGYTNINRMPFIETAASTDTKFRIAAIDEIMTGNELRELAQQLSDPQRTFVAVSIGSICAYHKKRPVDILERLIANYRPSNESQRKEIMTFFDEFGKAETCAMCLSIICDSGDKQTIDTATYLFFEYGGVPAASKANQAPNNYLAHADTMSGVTYSGKHDGFVLFLARLLGPIWTTKLFVPSKDGKIYVNSCSKEDNPFITVRRKLLRLKTFMDAHKGFHDPATISDPRFQTLDSKILALYLDEQRSVHELYLFLLQCIDSIEFSVFLWDANTRNTLQRYISVDTPSLLKDLDIKMMLTMQEGRDFCHELVITAVDEVTVKNAAAFNETVSTDLQQRCPVFFSRGDFFFFRGVEYIRRALHEDSENEKRFFLQQSLSQFQQASDQISEAHISSICSFYQAQSFHVGVVELMLDRAQKLDPQQQALAVFESGGQGDEASKALYDARTKTYNYIFLALKDARSLLQPKIDMGRRVPIADKAVYVKQVFESALQNKDPLFHYKLYYWYINENMTDELLAVDTEFLVPFFSKVVQDEYISLNFLWQYYRGKTQFYKSAICLTRLAEMPSDQITLEARMKYLAYARVNCRCGEKETDISNYTRVQLAERIDTRMNACRLQIRIQNILKNSGNIDAIAAAKELDYQLFDDERKLYSYAERFPQLQDLFKSI</sequence>
<dbReference type="InterPro" id="IPR004870">
    <property type="entry name" value="Nucleoporin_Nup155"/>
</dbReference>
<gene>
    <name evidence="7" type="ORF">BCV72DRAFT_55030</name>
</gene>
<dbReference type="Proteomes" id="UP000242414">
    <property type="component" value="Unassembled WGS sequence"/>
</dbReference>
<dbReference type="PANTHER" id="PTHR10350">
    <property type="entry name" value="NUCLEAR PORE COMPLEX PROTEIN NUP155"/>
    <property type="match status" value="1"/>
</dbReference>
<accession>A0A1X0QR97</accession>
<dbReference type="InterPro" id="IPR042533">
    <property type="entry name" value="Nucleoporin_Nup155_C_1"/>
</dbReference>
<dbReference type="GO" id="GO:0017056">
    <property type="term" value="F:structural constituent of nuclear pore"/>
    <property type="evidence" value="ECO:0007669"/>
    <property type="project" value="InterPro"/>
</dbReference>
<keyword evidence="4" id="KW-0539">Nucleus</keyword>
<dbReference type="Gene3D" id="1.25.40.450">
    <property type="entry name" value="Nucleoporin, helical domain, N-terminal subdomain"/>
    <property type="match status" value="1"/>
</dbReference>
<evidence type="ECO:0000256" key="2">
    <source>
        <dbReference type="ARBA" id="ARBA00007373"/>
    </source>
</evidence>
<dbReference type="InterPro" id="IPR042537">
    <property type="entry name" value="Nucleoporin_Nup155_C_2"/>
</dbReference>
<comment type="similarity">
    <text evidence="2">Belongs to the non-repetitive/WGA-negative nucleoporin family.</text>
</comment>
<dbReference type="GO" id="GO:0000972">
    <property type="term" value="P:transcription-dependent tethering of RNA polymerase II gene DNA at nuclear periphery"/>
    <property type="evidence" value="ECO:0007669"/>
    <property type="project" value="TreeGrafter"/>
</dbReference>
<dbReference type="PANTHER" id="PTHR10350:SF6">
    <property type="entry name" value="NUCLEAR PORE COMPLEX PROTEIN NUP155"/>
    <property type="match status" value="1"/>
</dbReference>
<dbReference type="InterPro" id="IPR014908">
    <property type="entry name" value="Nucleoporin_Nup133/Nup155_N"/>
</dbReference>
<keyword evidence="3" id="KW-0813">Transport</keyword>
<evidence type="ECO:0000256" key="1">
    <source>
        <dbReference type="ARBA" id="ARBA00004123"/>
    </source>
</evidence>
<feature type="domain" description="Nucleoporin Nup133/Nup155-like C-terminal" evidence="5">
    <location>
        <begin position="589"/>
        <end position="1094"/>
    </location>
</feature>
<proteinExistence type="inferred from homology"/>
<reference evidence="7" key="1">
    <citation type="journal article" date="2016" name="Proc. Natl. Acad. Sci. U.S.A.">
        <title>Lipid metabolic changes in an early divergent fungus govern the establishment of a mutualistic symbiosis with endobacteria.</title>
        <authorList>
            <person name="Lastovetsky O.A."/>
            <person name="Gaspar M.L."/>
            <person name="Mondo S.J."/>
            <person name="LaButti K.M."/>
            <person name="Sandor L."/>
            <person name="Grigoriev I.V."/>
            <person name="Henry S.A."/>
            <person name="Pawlowska T.E."/>
        </authorList>
    </citation>
    <scope>NUCLEOTIDE SEQUENCE [LARGE SCALE GENOMIC DNA]</scope>
    <source>
        <strain evidence="7">ATCC 52814</strain>
    </source>
</reference>
<evidence type="ECO:0000259" key="5">
    <source>
        <dbReference type="Pfam" id="PF03177"/>
    </source>
</evidence>
<evidence type="ECO:0000259" key="6">
    <source>
        <dbReference type="Pfam" id="PF08801"/>
    </source>
</evidence>
<evidence type="ECO:0000256" key="4">
    <source>
        <dbReference type="ARBA" id="ARBA00023242"/>
    </source>
</evidence>
<dbReference type="Pfam" id="PF08801">
    <property type="entry name" value="Nucleoporin_N"/>
    <property type="match status" value="1"/>
</dbReference>
<dbReference type="AlphaFoldDB" id="A0A1X0QR97"/>